<reference evidence="1 2" key="1">
    <citation type="submission" date="2021-09" db="EMBL/GenBank/DDBJ databases">
        <title>Genomic insights and catalytic innovation underlie evolution of tropane alkaloids biosynthesis.</title>
        <authorList>
            <person name="Wang Y.-J."/>
            <person name="Tian T."/>
            <person name="Huang J.-P."/>
            <person name="Huang S.-X."/>
        </authorList>
    </citation>
    <scope>NUCLEOTIDE SEQUENCE [LARGE SCALE GENOMIC DNA]</scope>
    <source>
        <strain evidence="1">KIB-2018</strain>
        <tissue evidence="1">Leaf</tissue>
    </source>
</reference>
<gene>
    <name evidence="1" type="ORF">K2173_018103</name>
</gene>
<evidence type="ECO:0000313" key="2">
    <source>
        <dbReference type="Proteomes" id="UP001159364"/>
    </source>
</evidence>
<dbReference type="AlphaFoldDB" id="A0AAV8U9L5"/>
<evidence type="ECO:0000313" key="1">
    <source>
        <dbReference type="EMBL" id="KAJ8774844.1"/>
    </source>
</evidence>
<sequence>MAKLLVSNKARKEFTTLCRTFDEVKSQLQTKFRLEVLKTKKMLALFKNSIKFVKEVALEDETKLKGIPPEDSSKILLWFLEFPIEKLSTHDL</sequence>
<comment type="caution">
    <text evidence="1">The sequence shown here is derived from an EMBL/GenBank/DDBJ whole genome shotgun (WGS) entry which is preliminary data.</text>
</comment>
<accession>A0AAV8U9L5</accession>
<dbReference type="EMBL" id="JAIWQS010000001">
    <property type="protein sequence ID" value="KAJ8774844.1"/>
    <property type="molecule type" value="Genomic_DNA"/>
</dbReference>
<organism evidence="1 2">
    <name type="scientific">Erythroxylum novogranatense</name>
    <dbReference type="NCBI Taxonomy" id="1862640"/>
    <lineage>
        <taxon>Eukaryota</taxon>
        <taxon>Viridiplantae</taxon>
        <taxon>Streptophyta</taxon>
        <taxon>Embryophyta</taxon>
        <taxon>Tracheophyta</taxon>
        <taxon>Spermatophyta</taxon>
        <taxon>Magnoliopsida</taxon>
        <taxon>eudicotyledons</taxon>
        <taxon>Gunneridae</taxon>
        <taxon>Pentapetalae</taxon>
        <taxon>rosids</taxon>
        <taxon>fabids</taxon>
        <taxon>Malpighiales</taxon>
        <taxon>Erythroxylaceae</taxon>
        <taxon>Erythroxylum</taxon>
    </lineage>
</organism>
<protein>
    <submittedName>
        <fullName evidence="1">Uncharacterized protein</fullName>
    </submittedName>
</protein>
<proteinExistence type="predicted"/>
<name>A0AAV8U9L5_9ROSI</name>
<dbReference type="Proteomes" id="UP001159364">
    <property type="component" value="Linkage Group LG01"/>
</dbReference>
<keyword evidence="2" id="KW-1185">Reference proteome</keyword>